<evidence type="ECO:0000313" key="1">
    <source>
        <dbReference type="EMBL" id="BAE22445.1"/>
    </source>
</evidence>
<dbReference type="MGI" id="MGI:3642022">
    <property type="gene designation" value="Gm10631"/>
</dbReference>
<reference evidence="1" key="2">
    <citation type="journal article" date="2000" name="Genome Res.">
        <title>Normalization and subtraction of cap-trapper-selected cDNAs to prepare full-length cDNA libraries for rapid discovery of new genes.</title>
        <authorList>
            <person name="Carninci P."/>
            <person name="Shibata Y."/>
            <person name="Hayatsu N."/>
            <person name="Sugahara Y."/>
            <person name="Shibata K."/>
            <person name="Itoh M."/>
            <person name="Konno H."/>
            <person name="Okazaki Y."/>
            <person name="Muramatsu M."/>
            <person name="Hayashizaki Y."/>
        </authorList>
    </citation>
    <scope>NUCLEOTIDE SEQUENCE</scope>
    <source>
        <strain evidence="1">C57BL/6J</strain>
        <tissue evidence="1">Cerebellum</tissue>
    </source>
</reference>
<organism evidence="1">
    <name type="scientific">Mus musculus</name>
    <name type="common">Mouse</name>
    <dbReference type="NCBI Taxonomy" id="10090"/>
    <lineage>
        <taxon>Eukaryota</taxon>
        <taxon>Metazoa</taxon>
        <taxon>Chordata</taxon>
        <taxon>Craniata</taxon>
        <taxon>Vertebrata</taxon>
        <taxon>Euteleostomi</taxon>
        <taxon>Mammalia</taxon>
        <taxon>Eutheria</taxon>
        <taxon>Euarchontoglires</taxon>
        <taxon>Glires</taxon>
        <taxon>Rodentia</taxon>
        <taxon>Myomorpha</taxon>
        <taxon>Muroidea</taxon>
        <taxon>Muridae</taxon>
        <taxon>Murinae</taxon>
        <taxon>Mus</taxon>
        <taxon>Mus</taxon>
    </lineage>
</organism>
<name>Q3UXW8_MOUSE</name>
<reference evidence="1" key="5">
    <citation type="journal article" date="2002" name="Nature">
        <title>Analysis of the mouse transcriptome based on functional annotation of 60,770 full-length cDNAs.</title>
        <authorList>
            <consortium name="The FANTOM Consortium and the RIKEN Genome Exploration Research Group Phase I and II Team"/>
        </authorList>
    </citation>
    <scope>NUCLEOTIDE SEQUENCE</scope>
    <source>
        <strain evidence="1">C57BL/6J</strain>
        <tissue evidence="1">Cerebellum</tissue>
    </source>
</reference>
<reference evidence="1" key="4">
    <citation type="journal article" date="2001" name="Nature">
        <title>Functional annotation of a full-length mouse cDNA collection.</title>
        <authorList>
            <consortium name="The RIKEN Genome Exploration Research Group Phase II Team and the FANTOM Consortium"/>
        </authorList>
    </citation>
    <scope>NUCLEOTIDE SEQUENCE</scope>
    <source>
        <strain evidence="1">C57BL/6J</strain>
        <tissue evidence="1">Cerebellum</tissue>
    </source>
</reference>
<proteinExistence type="evidence at transcript level"/>
<dbReference type="AlphaFoldDB" id="Q3UXW8"/>
<reference evidence="1" key="1">
    <citation type="journal article" date="1999" name="Methods Enzymol.">
        <title>High-efficiency full-length cDNA cloning.</title>
        <authorList>
            <person name="Carninci P."/>
            <person name="Hayashizaki Y."/>
        </authorList>
    </citation>
    <scope>NUCLEOTIDE SEQUENCE</scope>
    <source>
        <strain evidence="1">C57BL/6J</strain>
        <tissue evidence="1">Cerebellum</tissue>
    </source>
</reference>
<sequence length="92" mass="10248">MSVFSLHGGRAQRALASFTSSFAQSTMSLVLRTARGQGQSEPAFWKLTFYWDVDRQASIKAGEMAQRLRELTALPEVLSLILSNHIVAQKHL</sequence>
<protein>
    <submittedName>
        <fullName evidence="1">Uncharacterized protein</fullName>
    </submittedName>
</protein>
<accession>Q3UXW8</accession>
<dbReference type="AGR" id="MGI:3642022"/>
<evidence type="ECO:0000313" key="2">
    <source>
        <dbReference type="MGI" id="MGI:3642022"/>
    </source>
</evidence>
<gene>
    <name evidence="2" type="primary">Gm10631</name>
</gene>
<reference evidence="1" key="7">
    <citation type="journal article" date="2005" name="Science">
        <title>The Transcriptional Landscape of the Mammalian Genome.</title>
        <authorList>
            <consortium name="The FANTOM Consortium"/>
            <consortium name="Riken Genome Exploration Research Group and Genome Science Group (Genome Network Project Core Group)"/>
        </authorList>
    </citation>
    <scope>NUCLEOTIDE SEQUENCE</scope>
    <source>
        <strain evidence="1">C57BL/6J</strain>
        <tissue evidence="1">Cerebellum</tissue>
    </source>
</reference>
<reference evidence="1" key="6">
    <citation type="submission" date="2004-03" db="EMBL/GenBank/DDBJ databases">
        <authorList>
            <person name="Arakawa T."/>
            <person name="Carninci P."/>
            <person name="Fukuda S."/>
            <person name="Hashizume W."/>
            <person name="Hayashida K."/>
            <person name="Hori F."/>
            <person name="Iida J."/>
            <person name="Imamura K."/>
            <person name="Imotani K."/>
            <person name="Itoh M."/>
            <person name="Kanagawa S."/>
            <person name="Kawai J."/>
            <person name="Kojima M."/>
            <person name="Konno H."/>
            <person name="Murata M."/>
            <person name="Nakamura M."/>
            <person name="Ninomiya N."/>
            <person name="Nishiyori H."/>
            <person name="Nomura K."/>
            <person name="Ohno M."/>
            <person name="Sakazume N."/>
            <person name="Sano H."/>
            <person name="Sasaki D."/>
            <person name="Shibata K."/>
            <person name="Shiraki T."/>
            <person name="Tagami M."/>
            <person name="Tagami Y."/>
            <person name="Waki K."/>
            <person name="Watahiki A."/>
            <person name="Muramatsu M."/>
            <person name="Hayashizaki Y."/>
        </authorList>
    </citation>
    <scope>NUCLEOTIDE SEQUENCE</scope>
    <source>
        <strain evidence="1">C57BL/6J</strain>
        <tissue evidence="1">Cerebellum</tissue>
    </source>
</reference>
<reference evidence="1" key="8">
    <citation type="journal article" date="2005" name="Science">
        <title>Antisense Transcription in the Mammalian Transcriptome.</title>
        <authorList>
            <consortium name="RIKEN Genome Exploration Research Group and Genome Science Group (Genome Network Project Core Group) and the FANTOM Consortium"/>
        </authorList>
    </citation>
    <scope>NUCLEOTIDE SEQUENCE</scope>
    <source>
        <strain evidence="1">C57BL/6J</strain>
        <tissue evidence="1">Cerebellum</tissue>
    </source>
</reference>
<reference evidence="1" key="3">
    <citation type="journal article" date="2000" name="Genome Res.">
        <title>RIKEN integrated sequence analysis (RISA) system--384-format sequencing pipeline with 384 multicapillary sequencer.</title>
        <authorList>
            <person name="Shibata K."/>
            <person name="Itoh M."/>
            <person name="Aizawa K."/>
            <person name="Nagaoka S."/>
            <person name="Sasaki N."/>
            <person name="Carninci P."/>
            <person name="Konno H."/>
            <person name="Akiyama J."/>
            <person name="Nishi K."/>
            <person name="Kitsunai T."/>
            <person name="Tashiro H."/>
            <person name="Itoh M."/>
            <person name="Sumi N."/>
            <person name="Ishii Y."/>
            <person name="Nakamura S."/>
            <person name="Hazama M."/>
            <person name="Nishine T."/>
            <person name="Harada A."/>
            <person name="Yamamoto R."/>
            <person name="Matsumoto H."/>
            <person name="Sakaguchi S."/>
            <person name="Ikegami T."/>
            <person name="Kashiwagi K."/>
            <person name="Fujiwake S."/>
            <person name="Inoue K."/>
            <person name="Togawa Y."/>
            <person name="Izawa M."/>
            <person name="Ohara E."/>
            <person name="Watahiki M."/>
            <person name="Yoneda Y."/>
            <person name="Ishikawa T."/>
            <person name="Ozawa K."/>
            <person name="Tanaka T."/>
            <person name="Matsuura S."/>
            <person name="Kawai J."/>
            <person name="Okazaki Y."/>
            <person name="Muramatsu M."/>
            <person name="Inoue Y."/>
            <person name="Kira A."/>
            <person name="Hayashizaki Y."/>
        </authorList>
    </citation>
    <scope>NUCLEOTIDE SEQUENCE</scope>
    <source>
        <strain evidence="1">C57BL/6J</strain>
        <tissue evidence="1">Cerebellum</tissue>
    </source>
</reference>
<dbReference type="EMBL" id="AK135158">
    <property type="protein sequence ID" value="BAE22445.1"/>
    <property type="molecule type" value="mRNA"/>
</dbReference>